<keyword evidence="2" id="KW-1185">Reference proteome</keyword>
<gene>
    <name evidence="1" type="ORF">TNIN_224331</name>
</gene>
<comment type="caution">
    <text evidence="1">The sequence shown here is derived from an EMBL/GenBank/DDBJ whole genome shotgun (WGS) entry which is preliminary data.</text>
</comment>
<evidence type="ECO:0000313" key="1">
    <source>
        <dbReference type="EMBL" id="GFY65608.1"/>
    </source>
</evidence>
<dbReference type="AlphaFoldDB" id="A0A8X6Y7L6"/>
<accession>A0A8X6Y7L6</accession>
<name>A0A8X6Y7L6_9ARAC</name>
<evidence type="ECO:0000313" key="2">
    <source>
        <dbReference type="Proteomes" id="UP000886998"/>
    </source>
</evidence>
<dbReference type="Proteomes" id="UP000886998">
    <property type="component" value="Unassembled WGS sequence"/>
</dbReference>
<proteinExistence type="predicted"/>
<organism evidence="1 2">
    <name type="scientific">Trichonephila inaurata madagascariensis</name>
    <dbReference type="NCBI Taxonomy" id="2747483"/>
    <lineage>
        <taxon>Eukaryota</taxon>
        <taxon>Metazoa</taxon>
        <taxon>Ecdysozoa</taxon>
        <taxon>Arthropoda</taxon>
        <taxon>Chelicerata</taxon>
        <taxon>Arachnida</taxon>
        <taxon>Araneae</taxon>
        <taxon>Araneomorphae</taxon>
        <taxon>Entelegynae</taxon>
        <taxon>Araneoidea</taxon>
        <taxon>Nephilidae</taxon>
        <taxon>Trichonephila</taxon>
        <taxon>Trichonephila inaurata</taxon>
    </lineage>
</organism>
<reference evidence="1" key="1">
    <citation type="submission" date="2020-08" db="EMBL/GenBank/DDBJ databases">
        <title>Multicomponent nature underlies the extraordinary mechanical properties of spider dragline silk.</title>
        <authorList>
            <person name="Kono N."/>
            <person name="Nakamura H."/>
            <person name="Mori M."/>
            <person name="Yoshida Y."/>
            <person name="Ohtoshi R."/>
            <person name="Malay A.D."/>
            <person name="Moran D.A.P."/>
            <person name="Tomita M."/>
            <person name="Numata K."/>
            <person name="Arakawa K."/>
        </authorList>
    </citation>
    <scope>NUCLEOTIDE SEQUENCE</scope>
</reference>
<sequence>MKTDDERYWRGQVASRNTPSAGNCVMIHLGEIAAWWVPHALTEIQRWLRYAYAPTTLQDGDRFLSRIIAIDEFWARTYEPELKRQSAGW</sequence>
<dbReference type="OrthoDB" id="6434254at2759"/>
<dbReference type="EMBL" id="BMAV01015580">
    <property type="protein sequence ID" value="GFY65608.1"/>
    <property type="molecule type" value="Genomic_DNA"/>
</dbReference>
<protein>
    <submittedName>
        <fullName evidence="1">Uncharacterized protein</fullName>
    </submittedName>
</protein>